<evidence type="ECO:0000313" key="7">
    <source>
        <dbReference type="EMBL" id="TDK64501.1"/>
    </source>
</evidence>
<keyword evidence="7" id="KW-0223">Dioxygenase</keyword>
<organism evidence="7 8">
    <name type="scientific">Sapientia aquatica</name>
    <dbReference type="NCBI Taxonomy" id="1549640"/>
    <lineage>
        <taxon>Bacteria</taxon>
        <taxon>Pseudomonadati</taxon>
        <taxon>Pseudomonadota</taxon>
        <taxon>Betaproteobacteria</taxon>
        <taxon>Burkholderiales</taxon>
        <taxon>Oxalobacteraceae</taxon>
        <taxon>Sapientia</taxon>
    </lineage>
</organism>
<comment type="similarity">
    <text evidence="2">Belongs to the DODA-type extradiol aromatic ring-opening dioxygenase family.</text>
</comment>
<sequence>MTRMPVYFVSHGGGPWPFVDGMRGLYVKTEAEFRALSKRLPTKPTAIVAISGHWEESEFTVSTAANPSMVYDYYGFPENTYRVKYPAPGSPSVAARVKALLSDHGLAVRESGHRGFDHGTFVPLSLMFPNADVPVVSLSMKRTYNVAEHIRMGQALAPLRNEGVLIIGSGLTYHNMSGFGRAESTRIAEGFQGYLNNAVEQTDSAVREHALLNWESAPGARLVHPQEDHLIPLMVVAGAAGESIGKTMFTEYVMKVPMTSYEFGAL</sequence>
<feature type="domain" description="Extradiol ring-cleavage dioxygenase class III enzyme subunit B" evidence="6">
    <location>
        <begin position="9"/>
        <end position="251"/>
    </location>
</feature>
<dbReference type="EMBL" id="SMYL01000007">
    <property type="protein sequence ID" value="TDK64501.1"/>
    <property type="molecule type" value="Genomic_DNA"/>
</dbReference>
<comment type="cofactor">
    <cofactor evidence="1">
        <name>Zn(2+)</name>
        <dbReference type="ChEBI" id="CHEBI:29105"/>
    </cofactor>
</comment>
<dbReference type="Proteomes" id="UP000294829">
    <property type="component" value="Unassembled WGS sequence"/>
</dbReference>
<keyword evidence="8" id="KW-1185">Reference proteome</keyword>
<evidence type="ECO:0000256" key="5">
    <source>
        <dbReference type="ARBA" id="ARBA00023002"/>
    </source>
</evidence>
<dbReference type="GO" id="GO:0008270">
    <property type="term" value="F:zinc ion binding"/>
    <property type="evidence" value="ECO:0007669"/>
    <property type="project" value="InterPro"/>
</dbReference>
<evidence type="ECO:0000313" key="8">
    <source>
        <dbReference type="Proteomes" id="UP000294829"/>
    </source>
</evidence>
<evidence type="ECO:0000259" key="6">
    <source>
        <dbReference type="Pfam" id="PF02900"/>
    </source>
</evidence>
<keyword evidence="5" id="KW-0560">Oxidoreductase</keyword>
<dbReference type="InterPro" id="IPR004183">
    <property type="entry name" value="Xdiol_dOase_suB"/>
</dbReference>
<dbReference type="RefSeq" id="WP_133329489.1">
    <property type="nucleotide sequence ID" value="NZ_SMYL01000007.1"/>
</dbReference>
<dbReference type="GO" id="GO:0008198">
    <property type="term" value="F:ferrous iron binding"/>
    <property type="evidence" value="ECO:0007669"/>
    <property type="project" value="InterPro"/>
</dbReference>
<dbReference type="SUPFAM" id="SSF53213">
    <property type="entry name" value="LigB-like"/>
    <property type="match status" value="1"/>
</dbReference>
<dbReference type="PANTHER" id="PTHR30096:SF0">
    <property type="entry name" value="4,5-DOPA DIOXYGENASE EXTRADIOL-LIKE PROTEIN"/>
    <property type="match status" value="1"/>
</dbReference>
<gene>
    <name evidence="7" type="ORF">E2I14_13730</name>
</gene>
<name>A0A4R5VZB0_9BURK</name>
<dbReference type="Pfam" id="PF02900">
    <property type="entry name" value="LigB"/>
    <property type="match status" value="1"/>
</dbReference>
<evidence type="ECO:0000256" key="2">
    <source>
        <dbReference type="ARBA" id="ARBA00007581"/>
    </source>
</evidence>
<dbReference type="AlphaFoldDB" id="A0A4R5VZB0"/>
<reference evidence="7 8" key="1">
    <citation type="submission" date="2019-03" db="EMBL/GenBank/DDBJ databases">
        <title>Sapientia aquatica gen. nov., sp. nov., isolated from a crater lake.</title>
        <authorList>
            <person name="Felfoldi T."/>
            <person name="Szabo A."/>
            <person name="Toth E."/>
            <person name="Schumann P."/>
            <person name="Keki Z."/>
            <person name="Marialigeti K."/>
            <person name="Mathe I."/>
        </authorList>
    </citation>
    <scope>NUCLEOTIDE SEQUENCE [LARGE SCALE GENOMIC DNA]</scope>
    <source>
        <strain evidence="7 8">SA-152</strain>
    </source>
</reference>
<dbReference type="CDD" id="cd07363">
    <property type="entry name" value="45_DOPA_Dioxygenase"/>
    <property type="match status" value="1"/>
</dbReference>
<evidence type="ECO:0000256" key="3">
    <source>
        <dbReference type="ARBA" id="ARBA00022723"/>
    </source>
</evidence>
<dbReference type="GO" id="GO:0016702">
    <property type="term" value="F:oxidoreductase activity, acting on single donors with incorporation of molecular oxygen, incorporation of two atoms of oxygen"/>
    <property type="evidence" value="ECO:0007669"/>
    <property type="project" value="UniProtKB-ARBA"/>
</dbReference>
<keyword evidence="3" id="KW-0479">Metal-binding</keyword>
<keyword evidence="4" id="KW-0862">Zinc</keyword>
<dbReference type="InterPro" id="IPR014436">
    <property type="entry name" value="Extradiol_dOase_DODA"/>
</dbReference>
<dbReference type="PIRSF" id="PIRSF006157">
    <property type="entry name" value="Doxgns_DODA"/>
    <property type="match status" value="1"/>
</dbReference>
<dbReference type="PANTHER" id="PTHR30096">
    <property type="entry name" value="4,5-DOPA DIOXYGENASE EXTRADIOL-LIKE PROTEIN"/>
    <property type="match status" value="1"/>
</dbReference>
<evidence type="ECO:0000256" key="4">
    <source>
        <dbReference type="ARBA" id="ARBA00022833"/>
    </source>
</evidence>
<comment type="caution">
    <text evidence="7">The sequence shown here is derived from an EMBL/GenBank/DDBJ whole genome shotgun (WGS) entry which is preliminary data.</text>
</comment>
<accession>A0A4R5VZB0</accession>
<proteinExistence type="inferred from homology"/>
<evidence type="ECO:0000256" key="1">
    <source>
        <dbReference type="ARBA" id="ARBA00001947"/>
    </source>
</evidence>
<dbReference type="OrthoDB" id="9790889at2"/>
<dbReference type="Gene3D" id="3.40.830.10">
    <property type="entry name" value="LigB-like"/>
    <property type="match status" value="1"/>
</dbReference>
<protein>
    <submittedName>
        <fullName evidence="7">Dioxygenase</fullName>
    </submittedName>
</protein>